<comment type="caution">
    <text evidence="1">The sequence shown here is derived from an EMBL/GenBank/DDBJ whole genome shotgun (WGS) entry which is preliminary data.</text>
</comment>
<evidence type="ECO:0000313" key="1">
    <source>
        <dbReference type="EMBL" id="KAF2876988.1"/>
    </source>
</evidence>
<dbReference type="OrthoDB" id="188042at2759"/>
<reference evidence="1 2" key="1">
    <citation type="submission" date="2020-01" db="EMBL/GenBank/DDBJ databases">
        <authorList>
            <consortium name="DOE Joint Genome Institute"/>
            <person name="Haridas S."/>
            <person name="Albert R."/>
            <person name="Binder M."/>
            <person name="Bloem J."/>
            <person name="Labutti K."/>
            <person name="Salamov A."/>
            <person name="Andreopoulos B."/>
            <person name="Baker S.E."/>
            <person name="Barry K."/>
            <person name="Bills G."/>
            <person name="Bluhm B.H."/>
            <person name="Cannon C."/>
            <person name="Castanera R."/>
            <person name="Culley D.E."/>
            <person name="Daum C."/>
            <person name="Ezra D."/>
            <person name="Gonzalez J.B."/>
            <person name="Henrissat B."/>
            <person name="Kuo A."/>
            <person name="Liang C."/>
            <person name="Lipzen A."/>
            <person name="Lutzoni F."/>
            <person name="Magnuson J."/>
            <person name="Mondo S."/>
            <person name="Nolan M."/>
            <person name="Ohm R."/>
            <person name="Pangilinan J."/>
            <person name="Park H.-J.H."/>
            <person name="Ramirez L."/>
            <person name="Alfaro M."/>
            <person name="Sun H."/>
            <person name="Tritt A."/>
            <person name="Yoshinaga Y."/>
            <person name="Zwiers L.-H.L."/>
            <person name="Turgeon B.G."/>
            <person name="Goodwin S.B."/>
            <person name="Spatafora J.W."/>
            <person name="Crous P.W."/>
            <person name="Grigoriev I.V."/>
        </authorList>
    </citation>
    <scope>NUCLEOTIDE SEQUENCE [LARGE SCALE GENOMIC DNA]</scope>
    <source>
        <strain evidence="1 2">CBS 611.86</strain>
    </source>
</reference>
<keyword evidence="2" id="KW-1185">Reference proteome</keyword>
<dbReference type="AlphaFoldDB" id="A0A7C8IE02"/>
<evidence type="ECO:0008006" key="3">
    <source>
        <dbReference type="Google" id="ProtNLM"/>
    </source>
</evidence>
<accession>A0A7C8IE02</accession>
<protein>
    <recommendedName>
        <fullName evidence="3">Vacuolar protein sorting-associated protein 62</fullName>
    </recommendedName>
</protein>
<name>A0A7C8IE02_9PLEO</name>
<evidence type="ECO:0000313" key="2">
    <source>
        <dbReference type="Proteomes" id="UP000481861"/>
    </source>
</evidence>
<organism evidence="1 2">
    <name type="scientific">Massariosphaeria phaeospora</name>
    <dbReference type="NCBI Taxonomy" id="100035"/>
    <lineage>
        <taxon>Eukaryota</taxon>
        <taxon>Fungi</taxon>
        <taxon>Dikarya</taxon>
        <taxon>Ascomycota</taxon>
        <taxon>Pezizomycotina</taxon>
        <taxon>Dothideomycetes</taxon>
        <taxon>Pleosporomycetidae</taxon>
        <taxon>Pleosporales</taxon>
        <taxon>Pleosporales incertae sedis</taxon>
        <taxon>Massariosphaeria</taxon>
    </lineage>
</organism>
<dbReference type="InterPro" id="IPR009291">
    <property type="entry name" value="Vps62"/>
</dbReference>
<gene>
    <name evidence="1" type="ORF">BDV95DRAFT_589636</name>
</gene>
<dbReference type="PANTHER" id="PTHR48174:SF5">
    <property type="entry name" value="VACUOLAR PROTEIN SORTING-ASSOCIATED PROTEIN 62"/>
    <property type="match status" value="1"/>
</dbReference>
<dbReference type="Proteomes" id="UP000481861">
    <property type="component" value="Unassembled WGS sequence"/>
</dbReference>
<proteinExistence type="predicted"/>
<dbReference type="EMBL" id="JAADJZ010000002">
    <property type="protein sequence ID" value="KAF2876988.1"/>
    <property type="molecule type" value="Genomic_DNA"/>
</dbReference>
<dbReference type="PANTHER" id="PTHR48174">
    <property type="entry name" value="DUF946 FAMILY PROTEIN"/>
    <property type="match status" value="1"/>
</dbReference>
<sequence>MVSYRKSRICVYTDFGASSPLVDSVILSVASSRLPTPQILPSRHFLRNLVPSQSNPTSSAPLVWLHSAEQYFPTDLQVFLDNTKPRVNFNEVAGPSPLDLNSLNRLGGDVFLTCKDDPTTSPAWIKGTKPNAEGKTEGATTGAVIVNDKGNGNVDVFYFTFYANNWGGIVAGIKSLNFGNHVGDWEHTMIRFANGLPTHMWYSQHANGQAFRYDVTRKHNSGLRPLAFSSNGSHANYAIPGTHDHLIPNFNLPGGVLEDHTNEGFLWDPLPNSLFYRFDAPANKFTAYDGKAPLAWLDFGGRWGDQEYPTSDRRQVKVFGQAKYGSGPTGPRDKQLGRGNVCPDNGKTCILRTILVPKSVGSEDELLEGDVVQE</sequence>
<dbReference type="Pfam" id="PF06101">
    <property type="entry name" value="Vps62"/>
    <property type="match status" value="1"/>
</dbReference>